<dbReference type="Pfam" id="PF13702">
    <property type="entry name" value="Lysozyme_like"/>
    <property type="match status" value="1"/>
</dbReference>
<reference evidence="2 3" key="1">
    <citation type="submission" date="2020-06" db="EMBL/GenBank/DDBJ databases">
        <title>Characterization of fructooligosaccharide metabolism and fructooligosaccharide-degrading enzymes in human commensal butyrate producers.</title>
        <authorList>
            <person name="Tanno H."/>
            <person name="Fujii T."/>
            <person name="Hirano K."/>
            <person name="Maeno S."/>
            <person name="Tonozuka T."/>
            <person name="Sakamoto M."/>
            <person name="Ohkuma M."/>
            <person name="Tochio T."/>
            <person name="Endo A."/>
        </authorList>
    </citation>
    <scope>NUCLEOTIDE SEQUENCE [LARGE SCALE GENOMIC DNA]</scope>
    <source>
        <strain evidence="2 3">JCM 31056</strain>
    </source>
</reference>
<evidence type="ECO:0000313" key="2">
    <source>
        <dbReference type="EMBL" id="GFO88382.1"/>
    </source>
</evidence>
<evidence type="ECO:0000259" key="1">
    <source>
        <dbReference type="Pfam" id="PF13702"/>
    </source>
</evidence>
<dbReference type="InterPro" id="IPR023346">
    <property type="entry name" value="Lysozyme-like_dom_sf"/>
</dbReference>
<accession>A0ABQ1E089</accession>
<organism evidence="2 3">
    <name type="scientific">Butyricicoccus faecihominis</name>
    <dbReference type="NCBI Taxonomy" id="1712515"/>
    <lineage>
        <taxon>Bacteria</taxon>
        <taxon>Bacillati</taxon>
        <taxon>Bacillota</taxon>
        <taxon>Clostridia</taxon>
        <taxon>Eubacteriales</taxon>
        <taxon>Butyricicoccaceae</taxon>
        <taxon>Butyricicoccus</taxon>
    </lineage>
</organism>
<sequence length="344" mass="37102">MKKAAMAGALGFGLLIALLLSMFLIIASDEDSGGSGSGLYIGVNLSPEVLAHQPMVEKYARQNGISDYVYVLLAIIQVESEGKLEDVMQSSESAGLPVNTLGTEDSIKQGCKYFSELVAKADKLGCDMDAIIQAYNYGSGFLDFVAKNGKRYTFELAQEFSRQHSGGVKVTYKNEISTPINGGWRYNYGNMFYVKLVKQYLTQTGGDALGTDAQNRIVEVARNSEKYGISAVGGYCETWAEEVYRKAGVSIDRHCCAGKNRALYTVGKSSKNIPLGAMVYNDPAVYQSRTNDTCGRNAGHVGIYIGKGQIISNIGGTVIDTVEGWTAYYGFGGWGWGGAVVAQK</sequence>
<evidence type="ECO:0000313" key="3">
    <source>
        <dbReference type="Proteomes" id="UP000620147"/>
    </source>
</evidence>
<dbReference type="Proteomes" id="UP000620147">
    <property type="component" value="Unassembled WGS sequence"/>
</dbReference>
<dbReference type="EMBL" id="BLYJ01000017">
    <property type="protein sequence ID" value="GFO88382.1"/>
    <property type="molecule type" value="Genomic_DNA"/>
</dbReference>
<protein>
    <submittedName>
        <fullName evidence="2">Peptidase P60</fullName>
    </submittedName>
</protein>
<proteinExistence type="predicted"/>
<dbReference type="RefSeq" id="WP_188885705.1">
    <property type="nucleotide sequence ID" value="NZ_BLYJ01000017.1"/>
</dbReference>
<dbReference type="InterPro" id="IPR047194">
    <property type="entry name" value="CwlT-like_lysozyme"/>
</dbReference>
<comment type="caution">
    <text evidence="2">The sequence shown here is derived from an EMBL/GenBank/DDBJ whole genome shotgun (WGS) entry which is preliminary data.</text>
</comment>
<dbReference type="Gene3D" id="3.90.1720.10">
    <property type="entry name" value="endopeptidase domain like (from Nostoc punctiforme)"/>
    <property type="match status" value="1"/>
</dbReference>
<dbReference type="SUPFAM" id="SSF53955">
    <property type="entry name" value="Lysozyme-like"/>
    <property type="match status" value="1"/>
</dbReference>
<feature type="domain" description="CwlT-like lysozyme" evidence="1">
    <location>
        <begin position="47"/>
        <end position="200"/>
    </location>
</feature>
<gene>
    <name evidence="2" type="ORF">BUFA31_15460</name>
</gene>
<keyword evidence="3" id="KW-1185">Reference proteome</keyword>
<dbReference type="Gene3D" id="1.10.530.10">
    <property type="match status" value="1"/>
</dbReference>
<name>A0ABQ1E089_9FIRM</name>
<dbReference type="CDD" id="cd16891">
    <property type="entry name" value="CwlT-like"/>
    <property type="match status" value="1"/>
</dbReference>